<dbReference type="GO" id="GO:0015074">
    <property type="term" value="P:DNA integration"/>
    <property type="evidence" value="ECO:0007669"/>
    <property type="project" value="InterPro"/>
</dbReference>
<organism evidence="4 5">
    <name type="scientific">Haemonchus contortus</name>
    <name type="common">Barber pole worm</name>
    <dbReference type="NCBI Taxonomy" id="6289"/>
    <lineage>
        <taxon>Eukaryota</taxon>
        <taxon>Metazoa</taxon>
        <taxon>Ecdysozoa</taxon>
        <taxon>Nematoda</taxon>
        <taxon>Chromadorea</taxon>
        <taxon>Rhabditida</taxon>
        <taxon>Rhabditina</taxon>
        <taxon>Rhabditomorpha</taxon>
        <taxon>Strongyloidea</taxon>
        <taxon>Trichostrongylidae</taxon>
        <taxon>Haemonchus</taxon>
    </lineage>
</organism>
<dbReference type="PANTHER" id="PTHR23022">
    <property type="entry name" value="TRANSPOSABLE ELEMENT-RELATED"/>
    <property type="match status" value="1"/>
</dbReference>
<dbReference type="GO" id="GO:0006313">
    <property type="term" value="P:DNA transposition"/>
    <property type="evidence" value="ECO:0007669"/>
    <property type="project" value="InterPro"/>
</dbReference>
<feature type="domain" description="Tc1-like transposase DDE" evidence="3">
    <location>
        <begin position="153"/>
        <end position="295"/>
    </location>
</feature>
<dbReference type="InterPro" id="IPR052338">
    <property type="entry name" value="Transposase_5"/>
</dbReference>
<dbReference type="Pfam" id="PF01498">
    <property type="entry name" value="HTH_Tnp_Tc3_2"/>
    <property type="match status" value="1"/>
</dbReference>
<dbReference type="OrthoDB" id="4843387at2759"/>
<dbReference type="GO" id="GO:0005634">
    <property type="term" value="C:nucleus"/>
    <property type="evidence" value="ECO:0007669"/>
    <property type="project" value="UniProtKB-SubCell"/>
</dbReference>
<reference evidence="5" key="1">
    <citation type="submission" date="2020-12" db="UniProtKB">
        <authorList>
            <consortium name="WormBaseParasite"/>
        </authorList>
    </citation>
    <scope>IDENTIFICATION</scope>
    <source>
        <strain evidence="5">MHco3</strain>
    </source>
</reference>
<evidence type="ECO:0000313" key="5">
    <source>
        <dbReference type="WBParaSite" id="HCON_00107510-00001"/>
    </source>
</evidence>
<dbReference type="OMA" id="TAWENFP"/>
<dbReference type="InterPro" id="IPR002492">
    <property type="entry name" value="Transposase_Tc1-like"/>
</dbReference>
<evidence type="ECO:0000256" key="1">
    <source>
        <dbReference type="ARBA" id="ARBA00004123"/>
    </source>
</evidence>
<accession>A0A7I4YK83</accession>
<dbReference type="GO" id="GO:0003677">
    <property type="term" value="F:DNA binding"/>
    <property type="evidence" value="ECO:0007669"/>
    <property type="project" value="InterPro"/>
</dbReference>
<evidence type="ECO:0000259" key="2">
    <source>
        <dbReference type="Pfam" id="PF01498"/>
    </source>
</evidence>
<dbReference type="WBParaSite" id="HCON_00107510-00001">
    <property type="protein sequence ID" value="HCON_00107510-00001"/>
    <property type="gene ID" value="HCON_00107510"/>
</dbReference>
<protein>
    <submittedName>
        <fullName evidence="5">DDE_3 domain-containing protein</fullName>
    </submittedName>
</protein>
<dbReference type="PANTHER" id="PTHR23022:SF134">
    <property type="entry name" value="TRANSPOSABLE ELEMENT TC1 TRANSPOSASE"/>
    <property type="match status" value="1"/>
</dbReference>
<dbReference type="Proteomes" id="UP000025227">
    <property type="component" value="Unplaced"/>
</dbReference>
<dbReference type="AlphaFoldDB" id="A0A7I4YK83"/>
<sequence>MARHTGIRNLRQDQVDAIIRSLHAGLTSRQVSEIQGVTIRCVQRIWKKYKDTGSVEVKKHPGVARTTSRLVDRNIARLAKNDPRLTAAEILREISTPEGPNPSLSTVQRRLREAGLFGRRPAKKPLISAKNRKARLDWAQAHKNWTVRQWRKVIWSDESKFLLFGTDGIKFVRRPVGTRYHPSYQLPTVKGGGGSVMVHGSFCSKGVGPLHRIEGKMDAKMYLNIMETVIWPFVRSTARRGFIFQQDNDPKHKSKLLTKWFRDNNVPLLTWPSQSPDLNPIEHLWETLEHQVKGLRARNEHEKFLQLKTAWENFPQEEIDKLSLYVYCQIHHRTPLNTAQKSDS</sequence>
<name>A0A7I4YK83_HAECO</name>
<dbReference type="SUPFAM" id="SSF46689">
    <property type="entry name" value="Homeodomain-like"/>
    <property type="match status" value="1"/>
</dbReference>
<dbReference type="InterPro" id="IPR036397">
    <property type="entry name" value="RNaseH_sf"/>
</dbReference>
<evidence type="ECO:0000313" key="4">
    <source>
        <dbReference type="Proteomes" id="UP000025227"/>
    </source>
</evidence>
<proteinExistence type="predicted"/>
<dbReference type="Gene3D" id="3.30.420.10">
    <property type="entry name" value="Ribonuclease H-like superfamily/Ribonuclease H"/>
    <property type="match status" value="1"/>
</dbReference>
<feature type="domain" description="Transposase Tc1-like" evidence="2">
    <location>
        <begin position="72"/>
        <end position="144"/>
    </location>
</feature>
<evidence type="ECO:0000259" key="3">
    <source>
        <dbReference type="Pfam" id="PF13358"/>
    </source>
</evidence>
<dbReference type="InterPro" id="IPR038717">
    <property type="entry name" value="Tc1-like_DDE_dom"/>
</dbReference>
<keyword evidence="4" id="KW-1185">Reference proteome</keyword>
<dbReference type="Gene3D" id="1.10.10.10">
    <property type="entry name" value="Winged helix-like DNA-binding domain superfamily/Winged helix DNA-binding domain"/>
    <property type="match status" value="1"/>
</dbReference>
<dbReference type="Pfam" id="PF13358">
    <property type="entry name" value="DDE_3"/>
    <property type="match status" value="1"/>
</dbReference>
<dbReference type="InterPro" id="IPR009057">
    <property type="entry name" value="Homeodomain-like_sf"/>
</dbReference>
<dbReference type="InterPro" id="IPR036388">
    <property type="entry name" value="WH-like_DNA-bd_sf"/>
</dbReference>
<comment type="subcellular location">
    <subcellularLocation>
        <location evidence="1">Nucleus</location>
    </subcellularLocation>
</comment>